<evidence type="ECO:0000313" key="1">
    <source>
        <dbReference type="EMBL" id="KKK93782.1"/>
    </source>
</evidence>
<proteinExistence type="predicted"/>
<sequence>MIEKYCNEVSELLSKKDDVAVIEKYDAIESFEIS</sequence>
<dbReference type="AlphaFoldDB" id="A0A0F8ZIX9"/>
<accession>A0A0F8ZIX9</accession>
<reference evidence="1" key="1">
    <citation type="journal article" date="2015" name="Nature">
        <title>Complex archaea that bridge the gap between prokaryotes and eukaryotes.</title>
        <authorList>
            <person name="Spang A."/>
            <person name="Saw J.H."/>
            <person name="Jorgensen S.L."/>
            <person name="Zaremba-Niedzwiedzka K."/>
            <person name="Martijn J."/>
            <person name="Lind A.E."/>
            <person name="van Eijk R."/>
            <person name="Schleper C."/>
            <person name="Guy L."/>
            <person name="Ettema T.J."/>
        </authorList>
    </citation>
    <scope>NUCLEOTIDE SEQUENCE</scope>
</reference>
<protein>
    <submittedName>
        <fullName evidence="1">Uncharacterized protein</fullName>
    </submittedName>
</protein>
<gene>
    <name evidence="1" type="ORF">LCGC14_2689440</name>
</gene>
<name>A0A0F8ZIX9_9ZZZZ</name>
<organism evidence="1">
    <name type="scientific">marine sediment metagenome</name>
    <dbReference type="NCBI Taxonomy" id="412755"/>
    <lineage>
        <taxon>unclassified sequences</taxon>
        <taxon>metagenomes</taxon>
        <taxon>ecological metagenomes</taxon>
    </lineage>
</organism>
<comment type="caution">
    <text evidence="1">The sequence shown here is derived from an EMBL/GenBank/DDBJ whole genome shotgun (WGS) entry which is preliminary data.</text>
</comment>
<dbReference type="EMBL" id="LAZR01047627">
    <property type="protein sequence ID" value="KKK93782.1"/>
    <property type="molecule type" value="Genomic_DNA"/>
</dbReference>